<dbReference type="Pfam" id="PF12166">
    <property type="entry name" value="Piezo_cap"/>
    <property type="match status" value="1"/>
</dbReference>
<proteinExistence type="predicted"/>
<dbReference type="GO" id="GO:0008381">
    <property type="term" value="F:mechanosensitive monoatomic ion channel activity"/>
    <property type="evidence" value="ECO:0000318"/>
    <property type="project" value="GO_Central"/>
</dbReference>
<feature type="transmembrane region" description="Helical" evidence="2">
    <location>
        <begin position="440"/>
        <end position="459"/>
    </location>
</feature>
<feature type="region of interest" description="Disordered" evidence="1">
    <location>
        <begin position="1090"/>
        <end position="1124"/>
    </location>
</feature>
<feature type="transmembrane region" description="Helical" evidence="2">
    <location>
        <begin position="881"/>
        <end position="900"/>
    </location>
</feature>
<evidence type="ECO:0000259" key="3">
    <source>
        <dbReference type="Pfam" id="PF12166"/>
    </source>
</evidence>
<reference evidence="4" key="1">
    <citation type="submission" date="2006-10" db="EMBL/GenBank/DDBJ databases">
        <authorList>
            <person name="Amadeo P."/>
            <person name="Zhao Q."/>
            <person name="Wortman J."/>
            <person name="Fraser-Liggett C."/>
            <person name="Carlton J."/>
        </authorList>
    </citation>
    <scope>NUCLEOTIDE SEQUENCE</scope>
    <source>
        <strain evidence="4">G3</strain>
    </source>
</reference>
<feature type="transmembrane region" description="Helical" evidence="2">
    <location>
        <begin position="132"/>
        <end position="154"/>
    </location>
</feature>
<feature type="transmembrane region" description="Helical" evidence="2">
    <location>
        <begin position="223"/>
        <end position="242"/>
    </location>
</feature>
<feature type="transmembrane region" description="Helical" evidence="2">
    <location>
        <begin position="719"/>
        <end position="738"/>
    </location>
</feature>
<feature type="transmembrane region" description="Helical" evidence="2">
    <location>
        <begin position="1469"/>
        <end position="1493"/>
    </location>
</feature>
<feature type="transmembrane region" description="Helical" evidence="2">
    <location>
        <begin position="323"/>
        <end position="340"/>
    </location>
</feature>
<accession>A2DCH4</accession>
<feature type="transmembrane region" description="Helical" evidence="2">
    <location>
        <begin position="1606"/>
        <end position="1626"/>
    </location>
</feature>
<dbReference type="STRING" id="5722.A2DCH4"/>
<dbReference type="InterPro" id="IPR027272">
    <property type="entry name" value="Piezo"/>
</dbReference>
<feature type="transmembrane region" description="Helical" evidence="2">
    <location>
        <begin position="953"/>
        <end position="971"/>
    </location>
</feature>
<feature type="transmembrane region" description="Helical" evidence="2">
    <location>
        <begin position="197"/>
        <end position="216"/>
    </location>
</feature>
<feature type="transmembrane region" description="Helical" evidence="2">
    <location>
        <begin position="466"/>
        <end position="484"/>
    </location>
</feature>
<dbReference type="Proteomes" id="UP000001542">
    <property type="component" value="Unassembled WGS sequence"/>
</dbReference>
<dbReference type="RefSeq" id="XP_001582897.1">
    <property type="nucleotide sequence ID" value="XM_001582847.1"/>
</dbReference>
<feature type="transmembrane region" description="Helical" evidence="2">
    <location>
        <begin position="509"/>
        <end position="526"/>
    </location>
</feature>
<keyword evidence="2" id="KW-0472">Membrane</keyword>
<feature type="transmembrane region" description="Helical" evidence="2">
    <location>
        <begin position="790"/>
        <end position="810"/>
    </location>
</feature>
<feature type="transmembrane region" description="Helical" evidence="2">
    <location>
        <begin position="347"/>
        <end position="364"/>
    </location>
</feature>
<feature type="transmembrane region" description="Helical" evidence="2">
    <location>
        <begin position="577"/>
        <end position="599"/>
    </location>
</feature>
<dbReference type="GO" id="GO:0016020">
    <property type="term" value="C:membrane"/>
    <property type="evidence" value="ECO:0000318"/>
    <property type="project" value="GO_Central"/>
</dbReference>
<dbReference type="OrthoDB" id="10652208at2759"/>
<keyword evidence="2" id="KW-0812">Transmembrane</keyword>
<sequence length="1966" mass="225497">MEQPAEPHVVQKETLVSESTSSEEPKFTVGKLSCLTEVFLPCLWLYAACEGSYGNTLAHLVFILLYAIGVNSVHKMSTKFHRLPCSIILFSLIYSLAYFITETTIYYLPKNKRPTITKAMKCFDFFDNVDKIMFKTTFVILQMIIIFVDFIYLASRTTFGLAWYSQARIVIMRHVMILIRPLFLFTQSVLVASTNSIYLTFMPVIFALKIISFCLLSCNMPKFVSHIYWTLYVIGDIGFIAYKDQSFHGTATYAWVPRWAVVSAAGVNLLLIGAIIGCNRYTHSFPIRLLKNVKVPGWFLHIIPYIVIVTSGLFCILEDSWQSYGVLAFASFTSLFGVDFLQRSSRFVLTAMAGVYCGQTLYFYIKKQPGFHPKYNFIICVLQAISAVFVHCTSSKKVNLDNESPEPEHKWMNKIIQSVIVTIFLGNVILNAIFSSKFNFLTYDIPLAFILLLMIFKLFYRWAWTILNLITFASTSIYFIAPLLKKPLNIPWLFDGSVTTEPRNMLSKVWPFLILFLLTAIQRYYYRPPPKIVIKFSKTVGVFLALCLSCIYIDNSIFTVLYQLLIVANLFLYKWNYVLMVINTILTSLQIVVLAAFGYDEIKNKFTNSGFYFKFFGIQTKPDVIKDQMSPIIILIMYTFFGSIARKYDTTEDGKIPKWITLIIDNCWAIILKFSFYFFWSAIFLMVIVSKGVSIVGAVMLMVLGIVKVLGCRTKQIGVVLYAIFIIDVLFVTTVAIVNAPEKVTKVVNLIGPLCDTVLAKFANVLVCLCAFINMSHFDTKEIHPIITNIGDCLASILISGVEFTLVVMAIQENNILNIFGVVLVLIILLHPRMSLRGARIITIILNFVLGYVLALLIVKFNKHNTWYDYLLLTNIKMIEVFYIFLTMFAFSLFCEFGTLNVSVGRSFLTAYFPMILSVAATVISFYAHTYLTMVHTIMLCVNLLFSFYTNDFHLRSFTVVIWYAFAIILIKSLRPLRFIPQTNSVFDQAMGTMKADNLQWCVCFWLEFLLKCCLDSPLYNEVHAKELKRAEFRRNRAHIIEEMFEIDHKYCDQNFKHTLEVLKSGIVNLNYTDGMDVDADLIKFSSSRDPIEENKEQQKKEEEKPNEGEENPVGPDGNPDQPPMSATKQFYMTILKFVLMCLKTAFLWVIDKLIVLVSNFTDINLEPGVHTQFLERLRDMMNEMVETFVNTNVLTIPQAYSGFVQQIPMSYLYHFQIFHKLQIKTIDEKNRFPLFYHYVKLCSRQFIPALLLAMCFYYPMEERSIFALFMFFLALICVAFNVETYIPFVITSGIYMFMRCLLRSYALDPLVETFIGSLEENHRKLRVSVCFGLDLNVGEKAYLLIVFCLACASQTYAFTHPFQSRRPNQHKVVDPEVAQPKLTFGEKLLRRINMKSFIQYSFNKVVLLIDVIAFCIALFFYLSWTVSSDAISFFSGSATITYDFVFFLMGNFIFVLLNQWVILSKHKLWLFTFNFLYGIFTFIYMTYLIPVFTDNSCFEHSTFWIFYFLRILSEIIYSCNIMFGFARMPPSLGNPNALFTYIKLLTITKTPFLFEFIQLTKWLACTTSLNMFDFMIIGQLRSKLSKQVALLKLFPANSKKKRHTLGIFFVIGLFCLLFVPFVVMMSSSSTSIPNGVKVATVSLGIYGLPELFTGTVLPDDTTLMTDSMQKHVMTMNDKTLEPFFANSRKESQYFTYPSITMTNWIISESSARFAMNTIKNTSNPIFIPYVTFKFTVQTPTTKKNVDQITITKNGKQLKPEVLETLYKALECTMNLATPENLSFYLDDLVPLFFIIPLAKDASVVSNYYFNTTFTFEQSTNGNFYWSISTKRTAKQPVDVQEGPIGSVVFSKPTYDAVISTLMSKTGGGFYGLYVFFTLSCGKMVRSFINSFFTDLWIDKMGKPEIFLNVILAIEAHRKAGDLKSEYATAMMLLNTIRSVHNLVKIGGTLPIDQEEAIKGRGATFI</sequence>
<feature type="transmembrane region" description="Helical" evidence="2">
    <location>
        <begin position="538"/>
        <end position="565"/>
    </location>
</feature>
<feature type="transmembrane region" description="Helical" evidence="2">
    <location>
        <begin position="376"/>
        <end position="394"/>
    </location>
</feature>
<dbReference type="KEGG" id="tva:5467463"/>
<evidence type="ECO:0000256" key="1">
    <source>
        <dbReference type="SAM" id="MobiDB-lite"/>
    </source>
</evidence>
<dbReference type="GO" id="GO:0071260">
    <property type="term" value="P:cellular response to mechanical stimulus"/>
    <property type="evidence" value="ECO:0000318"/>
    <property type="project" value="GO_Central"/>
</dbReference>
<dbReference type="InParanoid" id="A2DCH4"/>
<feature type="transmembrane region" description="Helical" evidence="2">
    <location>
        <begin position="175"/>
        <end position="191"/>
    </location>
</feature>
<feature type="transmembrane region" description="Helical" evidence="2">
    <location>
        <begin position="85"/>
        <end position="108"/>
    </location>
</feature>
<gene>
    <name evidence="4" type="ORF">TVAG_249710</name>
</gene>
<feature type="transmembrane region" description="Helical" evidence="2">
    <location>
        <begin position="298"/>
        <end position="317"/>
    </location>
</feature>
<dbReference type="GO" id="GO:0050982">
    <property type="term" value="P:detection of mechanical stimulus"/>
    <property type="evidence" value="ECO:0000318"/>
    <property type="project" value="GO_Central"/>
</dbReference>
<evidence type="ECO:0000313" key="4">
    <source>
        <dbReference type="EMBL" id="EAY21911.1"/>
    </source>
</evidence>
<name>A2DCH4_TRIV3</name>
<evidence type="ECO:0000313" key="5">
    <source>
        <dbReference type="Proteomes" id="UP000001542"/>
    </source>
</evidence>
<reference evidence="4" key="2">
    <citation type="journal article" date="2007" name="Science">
        <title>Draft genome sequence of the sexually transmitted pathogen Trichomonas vaginalis.</title>
        <authorList>
            <person name="Carlton J.M."/>
            <person name="Hirt R.P."/>
            <person name="Silva J.C."/>
            <person name="Delcher A.L."/>
            <person name="Schatz M."/>
            <person name="Zhao Q."/>
            <person name="Wortman J.R."/>
            <person name="Bidwell S.L."/>
            <person name="Alsmark U.C.M."/>
            <person name="Besteiro S."/>
            <person name="Sicheritz-Ponten T."/>
            <person name="Noel C.J."/>
            <person name="Dacks J.B."/>
            <person name="Foster P.G."/>
            <person name="Simillion C."/>
            <person name="Van de Peer Y."/>
            <person name="Miranda-Saavedra D."/>
            <person name="Barton G.J."/>
            <person name="Westrop G.D."/>
            <person name="Mueller S."/>
            <person name="Dessi D."/>
            <person name="Fiori P.L."/>
            <person name="Ren Q."/>
            <person name="Paulsen I."/>
            <person name="Zhang H."/>
            <person name="Bastida-Corcuera F.D."/>
            <person name="Simoes-Barbosa A."/>
            <person name="Brown M.T."/>
            <person name="Hayes R.D."/>
            <person name="Mukherjee M."/>
            <person name="Okumura C.Y."/>
            <person name="Schneider R."/>
            <person name="Smith A.J."/>
            <person name="Vanacova S."/>
            <person name="Villalvazo M."/>
            <person name="Haas B.J."/>
            <person name="Pertea M."/>
            <person name="Feldblyum T.V."/>
            <person name="Utterback T.R."/>
            <person name="Shu C.L."/>
            <person name="Osoegawa K."/>
            <person name="de Jong P.J."/>
            <person name="Hrdy I."/>
            <person name="Horvathova L."/>
            <person name="Zubacova Z."/>
            <person name="Dolezal P."/>
            <person name="Malik S.B."/>
            <person name="Logsdon J.M. Jr."/>
            <person name="Henze K."/>
            <person name="Gupta A."/>
            <person name="Wang C.C."/>
            <person name="Dunne R.L."/>
            <person name="Upcroft J.A."/>
            <person name="Upcroft P."/>
            <person name="White O."/>
            <person name="Salzberg S.L."/>
            <person name="Tang P."/>
            <person name="Chiu C.-H."/>
            <person name="Lee Y.-S."/>
            <person name="Embley T.M."/>
            <person name="Coombs G.H."/>
            <person name="Mottram J.C."/>
            <person name="Tachezy J."/>
            <person name="Fraser-Liggett C.M."/>
            <person name="Johnson P.J."/>
        </authorList>
    </citation>
    <scope>NUCLEOTIDE SEQUENCE [LARGE SCALE GENOMIC DNA]</scope>
    <source>
        <strain evidence="4">G3</strain>
    </source>
</reference>
<dbReference type="PANTHER" id="PTHR13167:SF25">
    <property type="entry name" value="PIEZO-TYPE MECHANOSENSITIVE ION CHANNEL COMPONENT"/>
    <property type="match status" value="1"/>
</dbReference>
<feature type="transmembrane region" description="Helical" evidence="2">
    <location>
        <begin position="1266"/>
        <end position="1299"/>
    </location>
</feature>
<feature type="transmembrane region" description="Helical" evidence="2">
    <location>
        <begin position="415"/>
        <end position="434"/>
    </location>
</feature>
<feature type="transmembrane region" description="Helical" evidence="2">
    <location>
        <begin position="1431"/>
        <end position="1457"/>
    </location>
</feature>
<keyword evidence="2" id="KW-1133">Transmembrane helix</keyword>
<dbReference type="GO" id="GO:0005261">
    <property type="term" value="F:monoatomic cation channel activity"/>
    <property type="evidence" value="ECO:0000318"/>
    <property type="project" value="GO_Central"/>
</dbReference>
<feature type="domain" description="Piezo non-specific cation channel cap" evidence="3">
    <location>
        <begin position="1671"/>
        <end position="1948"/>
    </location>
</feature>
<feature type="transmembrane region" description="Helical" evidence="2">
    <location>
        <begin position="254"/>
        <end position="277"/>
    </location>
</feature>
<feature type="transmembrane region" description="Helical" evidence="2">
    <location>
        <begin position="912"/>
        <end position="933"/>
    </location>
</feature>
<feature type="compositionally biased region" description="Basic and acidic residues" evidence="1">
    <location>
        <begin position="1090"/>
        <end position="1108"/>
    </location>
</feature>
<protein>
    <recommendedName>
        <fullName evidence="3">Piezo non-specific cation channel cap domain-containing protein</fullName>
    </recommendedName>
</protein>
<dbReference type="EMBL" id="DS113187">
    <property type="protein sequence ID" value="EAY21911.1"/>
    <property type="molecule type" value="Genomic_DNA"/>
</dbReference>
<feature type="transmembrane region" description="Helical" evidence="2">
    <location>
        <begin position="1505"/>
        <end position="1527"/>
    </location>
</feature>
<feature type="transmembrane region" description="Helical" evidence="2">
    <location>
        <begin position="682"/>
        <end position="707"/>
    </location>
</feature>
<feature type="transmembrane region" description="Helical" evidence="2">
    <location>
        <begin position="1406"/>
        <end position="1425"/>
    </location>
</feature>
<dbReference type="PANTHER" id="PTHR13167">
    <property type="entry name" value="PIEZO-TYPE MECHANOSENSITIVE ION CHANNEL COMPONENT"/>
    <property type="match status" value="1"/>
</dbReference>
<feature type="transmembrane region" description="Helical" evidence="2">
    <location>
        <begin position="53"/>
        <end position="73"/>
    </location>
</feature>
<dbReference type="VEuPathDB" id="TrichDB:TVAGG3_0956780"/>
<dbReference type="VEuPathDB" id="TrichDB:TVAG_249710"/>
<feature type="transmembrane region" description="Helical" evidence="2">
    <location>
        <begin position="816"/>
        <end position="834"/>
    </location>
</feature>
<feature type="transmembrane region" description="Helical" evidence="2">
    <location>
        <begin position="841"/>
        <end position="861"/>
    </location>
</feature>
<dbReference type="GO" id="GO:0042391">
    <property type="term" value="P:regulation of membrane potential"/>
    <property type="evidence" value="ECO:0000318"/>
    <property type="project" value="GO_Central"/>
</dbReference>
<keyword evidence="5" id="KW-1185">Reference proteome</keyword>
<dbReference type="InterPro" id="IPR031334">
    <property type="entry name" value="Piezo_cap_dom"/>
</dbReference>
<evidence type="ECO:0000256" key="2">
    <source>
        <dbReference type="SAM" id="Phobius"/>
    </source>
</evidence>
<organism evidence="4 5">
    <name type="scientific">Trichomonas vaginalis (strain ATCC PRA-98 / G3)</name>
    <dbReference type="NCBI Taxonomy" id="412133"/>
    <lineage>
        <taxon>Eukaryota</taxon>
        <taxon>Metamonada</taxon>
        <taxon>Parabasalia</taxon>
        <taxon>Trichomonadida</taxon>
        <taxon>Trichomonadidae</taxon>
        <taxon>Trichomonas</taxon>
    </lineage>
</organism>